<comment type="subcellular location">
    <subcellularLocation>
        <location evidence="15">Virion</location>
    </subcellularLocation>
    <subcellularLocation>
        <location evidence="15">Host nucleus</location>
    </subcellularLocation>
</comment>
<keyword evidence="2 15" id="KW-0597">Phosphoprotein</keyword>
<keyword evidence="7 15" id="KW-0946">Virion</keyword>
<feature type="disulfide bond" evidence="15">
    <location>
        <begin position="20"/>
        <end position="26"/>
    </location>
</feature>
<keyword evidence="4 15" id="KW-1048">Host nucleus</keyword>
<keyword evidence="14 15" id="KW-1160">Virus entry into host cell</keyword>
<keyword evidence="13 15" id="KW-1015">Disulfide bond</keyword>
<proteinExistence type="inferred from homology"/>
<evidence type="ECO:0000256" key="6">
    <source>
        <dbReference type="ARBA" id="ARBA00022812"/>
    </source>
</evidence>
<dbReference type="GO" id="GO:0005198">
    <property type="term" value="F:structural molecule activity"/>
    <property type="evidence" value="ECO:0007669"/>
    <property type="project" value="UniProtKB-UniRule"/>
</dbReference>
<organism evidence="16 17">
    <name type="scientific">Equus caballus papillomavirus 9</name>
    <dbReference type="NCBI Taxonomy" id="2601244"/>
    <lineage>
        <taxon>Viruses</taxon>
        <taxon>Monodnaviria</taxon>
        <taxon>Shotokuvirae</taxon>
        <taxon>Cossaviricota</taxon>
        <taxon>Papovaviricetes</taxon>
        <taxon>Zurhausenvirales</taxon>
        <taxon>Papillomaviridae</taxon>
    </lineage>
</organism>
<dbReference type="GO" id="GO:0043657">
    <property type="term" value="C:host cell"/>
    <property type="evidence" value="ECO:0007669"/>
    <property type="project" value="GOC"/>
</dbReference>
<dbReference type="HAMAP" id="MF_04003">
    <property type="entry name" value="PPV_L2"/>
    <property type="match status" value="1"/>
</dbReference>
<evidence type="ECO:0000256" key="2">
    <source>
        <dbReference type="ARBA" id="ARBA00022553"/>
    </source>
</evidence>
<dbReference type="InterPro" id="IPR000784">
    <property type="entry name" value="Late_L2"/>
</dbReference>
<comment type="similarity">
    <text evidence="15">Belongs to the papillomaviridae L2 protein family.</text>
</comment>
<evidence type="ECO:0000256" key="12">
    <source>
        <dbReference type="ARBA" id="ARBA00023125"/>
    </source>
</evidence>
<keyword evidence="9 15" id="KW-1177">Microtubular inwards viral transport</keyword>
<dbReference type="EMBL" id="MN117918">
    <property type="protein sequence ID" value="QDY91922.1"/>
    <property type="molecule type" value="Genomic_DNA"/>
</dbReference>
<evidence type="ECO:0000256" key="15">
    <source>
        <dbReference type="HAMAP-Rule" id="MF_04003"/>
    </source>
</evidence>
<keyword evidence="10" id="KW-1039">Host endosome</keyword>
<evidence type="ECO:0000256" key="9">
    <source>
        <dbReference type="ARBA" id="ARBA00022952"/>
    </source>
</evidence>
<keyword evidence="6" id="KW-1040">Host Golgi apparatus</keyword>
<evidence type="ECO:0000256" key="3">
    <source>
        <dbReference type="ARBA" id="ARBA00022561"/>
    </source>
</evidence>
<keyword evidence="11 15" id="KW-1176">Cytoplasmic inwards viral transport</keyword>
<accession>A0A5B8JLN8</accession>
<evidence type="ECO:0000256" key="7">
    <source>
        <dbReference type="ARBA" id="ARBA00022844"/>
    </source>
</evidence>
<keyword evidence="12 15" id="KW-0238">DNA-binding</keyword>
<evidence type="ECO:0000313" key="17">
    <source>
        <dbReference type="Proteomes" id="UP001240507"/>
    </source>
</evidence>
<dbReference type="GO" id="GO:0046718">
    <property type="term" value="P:symbiont entry into host cell"/>
    <property type="evidence" value="ECO:0007669"/>
    <property type="project" value="UniProtKB-KW"/>
</dbReference>
<evidence type="ECO:0000256" key="8">
    <source>
        <dbReference type="ARBA" id="ARBA00022921"/>
    </source>
</evidence>
<evidence type="ECO:0000256" key="4">
    <source>
        <dbReference type="ARBA" id="ARBA00022562"/>
    </source>
</evidence>
<comment type="subunit">
    <text evidence="15">Interacts with major capsid protein L1. Interacts with E2; this interaction inhibits E2 transcriptional activity but not the DNA replication function E2. Interacts with host HSPA8; this interaction is required for L2 nuclear translocation. Interacts with host importins KPNB2 and KPNB3. Forms a complex with importin alpha2-beta1 heterodimers via interaction with the importin alpha2 adapter. Interacts with host DYNLT1; this interaction is essential for virus intracellular transport during entry. Interacts (via C-terminus) with host retromer subunits VPS35 AND VPS29.</text>
</comment>
<sequence length="524" mass="54308">MALPAKRRRRAAVEDLYKQCIMGADCPPDVRPRVEGDTLADRILKWVSSFLYLGNLGISTGRGGTGGTLGYRPLGRGVASEGGGSVRVGTPVSAIEPGLAPGTVGPSEIVPVDTLLPTTPSVVPVGEGEAGFIPGVEITAEVRPVPDPAVAGGSGGVSSTGGDAAVLDVTPEVVPRPRGGGGRTQYHNPSVHVTLHSSLGTGETSSSDHVFIFGDTGGHDIGGESIELQVLGDGPRTSTPGTRTRAAGPRRGLFGRFFQQAPVEDPVFLSSPGKLVQFGYENPTFDASGSLDFPFGDDAPAAAPDPAFQDIYHLGREVFTEREGRIGVSRTGLRAGVHTRSGVRLGQPVHFRMALSSIRPDSSVAEDIELAELTGDLSGVSETGNGFVDIDLESVGSVVSDRVLLEDDTPSIRGVLVVGRGGGTVRAVSLPDSSFQRVFYSALAPYGPAMGASTPAHAGGSVVISGEGAEHPSVLVYGFSISGTFDLHPSLLRRKRKRRYASCFPDGIVDQEYAASVPAAAACY</sequence>
<keyword evidence="1 15" id="KW-1163">Viral penetration into host nucleus</keyword>
<dbReference type="GO" id="GO:0075732">
    <property type="term" value="P:viral penetration into host nucleus"/>
    <property type="evidence" value="ECO:0007669"/>
    <property type="project" value="UniProtKB-KW"/>
</dbReference>
<dbReference type="GO" id="GO:0042025">
    <property type="term" value="C:host cell nucleus"/>
    <property type="evidence" value="ECO:0007669"/>
    <property type="project" value="UniProtKB-SubCell"/>
</dbReference>
<dbReference type="GO" id="GO:0019028">
    <property type="term" value="C:viral capsid"/>
    <property type="evidence" value="ECO:0007669"/>
    <property type="project" value="UniProtKB-UniRule"/>
</dbReference>
<gene>
    <name evidence="15 16" type="primary">L2</name>
</gene>
<evidence type="ECO:0000256" key="14">
    <source>
        <dbReference type="ARBA" id="ARBA00023296"/>
    </source>
</evidence>
<comment type="caution">
    <text evidence="15">Lacks conserved residue(s) required for the propagation of feature annotation.</text>
</comment>
<keyword evidence="3 15" id="KW-0167">Capsid protein</keyword>
<comment type="function">
    <text evidence="15">Minor protein of the capsid that localizes along the inner surface of the virion, within the central cavities beneath the L1 pentamers. Plays a role in capsid stabilization through interaction with the major capsid protein L1. Once the virion enters the host cell, L2 escorts the genomic DNA into the nucleus by promoting escape from the endosomal compartments and traffic through the host Golgi network. Mechanistically, the C-terminus of L2 possesses a cell-penetrating peptide that protudes from the host endosome, interacts with host cytoplasmic retromer cargo and thereby mediates the capsid delivery to the host trans-Golgi network. Plays a role through its interaction with host dynein in the intracellular microtubule-dependent transport of viral capsid toward the nucleus. Mediates the viral genome import into the nucleus through binding to host importins. Once within the nucleus, L2 localizes viral genomes to host PML bodies in order to activate early gene expression for establishment of infection. Later on, promotes late gene expression by interacting with the viral E2 protein and by inhibiting its transcriptional activation functions. During virion assembly, encapsidates the genome by direct interaction with the viral DNA.</text>
</comment>
<comment type="PTM">
    <text evidence="15">Highly phosphorylated.</text>
</comment>
<evidence type="ECO:0000256" key="13">
    <source>
        <dbReference type="ARBA" id="ARBA00023157"/>
    </source>
</evidence>
<reference evidence="16" key="1">
    <citation type="submission" date="2019-06" db="EMBL/GenBank/DDBJ databases">
        <title>Identification of A Novel Equine Papillomavirus in a Stallion in Australia.</title>
        <authorList>
            <person name="Li C.-X."/>
            <person name="Chang W.-S."/>
            <person name="Mitsakos K."/>
            <person name="Hudson B.J."/>
            <person name="Holmes E.C."/>
        </authorList>
    </citation>
    <scope>NUCLEOTIDE SEQUENCE</scope>
    <source>
        <strain evidence="16">SW</strain>
    </source>
</reference>
<evidence type="ECO:0000256" key="1">
    <source>
        <dbReference type="ARBA" id="ARBA00022524"/>
    </source>
</evidence>
<dbReference type="Proteomes" id="UP001240507">
    <property type="component" value="Segment"/>
</dbReference>
<name>A0A5B8JLN8_9PAPI</name>
<dbReference type="GO" id="GO:0003677">
    <property type="term" value="F:DNA binding"/>
    <property type="evidence" value="ECO:0007669"/>
    <property type="project" value="UniProtKB-UniRule"/>
</dbReference>
<evidence type="ECO:0000256" key="10">
    <source>
        <dbReference type="ARBA" id="ARBA00023046"/>
    </source>
</evidence>
<evidence type="ECO:0000313" key="16">
    <source>
        <dbReference type="EMBL" id="QDY91922.1"/>
    </source>
</evidence>
<evidence type="ECO:0000256" key="5">
    <source>
        <dbReference type="ARBA" id="ARBA00022581"/>
    </source>
</evidence>
<keyword evidence="5 15" id="KW-0945">Host-virus interaction</keyword>
<dbReference type="Pfam" id="PF00513">
    <property type="entry name" value="Late_protein_L2"/>
    <property type="match status" value="1"/>
</dbReference>
<keyword evidence="8 15" id="KW-0426">Late protein</keyword>
<evidence type="ECO:0000256" key="11">
    <source>
        <dbReference type="ARBA" id="ARBA00023120"/>
    </source>
</evidence>
<dbReference type="GO" id="GO:0075521">
    <property type="term" value="P:microtubule-dependent intracellular transport of viral material towards nucleus"/>
    <property type="evidence" value="ECO:0007669"/>
    <property type="project" value="UniProtKB-UniRule"/>
</dbReference>
<protein>
    <recommendedName>
        <fullName evidence="15">Minor capsid protein L2</fullName>
    </recommendedName>
</protein>